<feature type="transmembrane region" description="Helical" evidence="1">
    <location>
        <begin position="54"/>
        <end position="76"/>
    </location>
</feature>
<evidence type="ECO:0000313" key="3">
    <source>
        <dbReference type="Proteomes" id="UP001108029"/>
    </source>
</evidence>
<keyword evidence="1" id="KW-0812">Transmembrane</keyword>
<dbReference type="RefSeq" id="WP_232655157.1">
    <property type="nucleotide sequence ID" value="NZ_JAJSBI010000037.1"/>
</dbReference>
<gene>
    <name evidence="2" type="ORF">LJ657_43030</name>
</gene>
<comment type="caution">
    <text evidence="2">The sequence shown here is derived from an EMBL/GenBank/DDBJ whole genome shotgun (WGS) entry which is preliminary data.</text>
</comment>
<evidence type="ECO:0000313" key="2">
    <source>
        <dbReference type="EMBL" id="MCD9880216.1"/>
    </source>
</evidence>
<dbReference type="AlphaFoldDB" id="A0A9Q3VXF5"/>
<reference evidence="2" key="1">
    <citation type="submission" date="2021-12" db="EMBL/GenBank/DDBJ databases">
        <authorList>
            <person name="Lee J.-H."/>
            <person name="Kim S.-B."/>
        </authorList>
    </citation>
    <scope>NUCLEOTIDE SEQUENCE</scope>
    <source>
        <strain evidence="2">NR30</strain>
    </source>
</reference>
<keyword evidence="1" id="KW-1133">Transmembrane helix</keyword>
<evidence type="ECO:0000256" key="1">
    <source>
        <dbReference type="SAM" id="Phobius"/>
    </source>
</evidence>
<accession>A0A9Q3VXF5</accession>
<name>A0A9Q3VXF5_9ACTN</name>
<protein>
    <submittedName>
        <fullName evidence="2">Uncharacterized protein</fullName>
    </submittedName>
</protein>
<sequence length="275" mass="29235">MRMTEQVRTLMQDADPARSVISDAGRKQTGLEHILDSAQHALDRPGGKRRRPTWRVAILASTLAVVGGTAALAVVARKPAPPAPVTSILCATDFSFFHSPGFVTDLGDAATPEEACRAQWPKSVGQQSTGGMSPRSAPAHLVACVAEASSGLITVYPRPADLTDAQACGVLGLVRPPDGPIYAGATLLQVSQLQHRIDARLGAASRGKPYAPCASYASVHAAAQSSLRETGLDRWRVDDQRSSRSDTGVWYYLDARAGTVVLFNPGYCSIHTSYR</sequence>
<dbReference type="Proteomes" id="UP001108029">
    <property type="component" value="Unassembled WGS sequence"/>
</dbReference>
<organism evidence="2 3">
    <name type="scientific">Streptomyces guryensis</name>
    <dbReference type="NCBI Taxonomy" id="2886947"/>
    <lineage>
        <taxon>Bacteria</taxon>
        <taxon>Bacillati</taxon>
        <taxon>Actinomycetota</taxon>
        <taxon>Actinomycetes</taxon>
        <taxon>Kitasatosporales</taxon>
        <taxon>Streptomycetaceae</taxon>
        <taxon>Streptomyces</taxon>
    </lineage>
</organism>
<dbReference type="EMBL" id="JAJSBI010000037">
    <property type="protein sequence ID" value="MCD9880216.1"/>
    <property type="molecule type" value="Genomic_DNA"/>
</dbReference>
<keyword evidence="3" id="KW-1185">Reference proteome</keyword>
<keyword evidence="1" id="KW-0472">Membrane</keyword>
<proteinExistence type="predicted"/>